<keyword evidence="2" id="KW-0540">Nuclease</keyword>
<dbReference type="AlphaFoldDB" id="A0A9E4N210"/>
<comment type="caution">
    <text evidence="2">The sequence shown here is derived from an EMBL/GenBank/DDBJ whole genome shotgun (WGS) entry which is preliminary data.</text>
</comment>
<evidence type="ECO:0000313" key="2">
    <source>
        <dbReference type="EMBL" id="MCG7944825.1"/>
    </source>
</evidence>
<gene>
    <name evidence="2" type="ORF">JAZ07_00605</name>
</gene>
<dbReference type="InterPro" id="IPR003615">
    <property type="entry name" value="HNH_nuc"/>
</dbReference>
<dbReference type="GO" id="GO:0004519">
    <property type="term" value="F:endonuclease activity"/>
    <property type="evidence" value="ECO:0007669"/>
    <property type="project" value="UniProtKB-KW"/>
</dbReference>
<dbReference type="EMBL" id="JAEPCM010000016">
    <property type="protein sequence ID" value="MCG7944825.1"/>
    <property type="molecule type" value="Genomic_DNA"/>
</dbReference>
<name>A0A9E4N210_9GAMM</name>
<dbReference type="Proteomes" id="UP000886667">
    <property type="component" value="Unassembled WGS sequence"/>
</dbReference>
<keyword evidence="2" id="KW-0378">Hydrolase</keyword>
<feature type="domain" description="HNH nuclease" evidence="1">
    <location>
        <begin position="5"/>
        <end position="53"/>
    </location>
</feature>
<reference evidence="2" key="1">
    <citation type="journal article" date="2021" name="Proc. Natl. Acad. Sci. U.S.A.">
        <title>Global biogeography of chemosynthetic symbionts reveals both localized and globally distributed symbiont groups. .</title>
        <authorList>
            <person name="Osvatic J.T."/>
            <person name="Wilkins L.G.E."/>
            <person name="Leibrecht L."/>
            <person name="Leray M."/>
            <person name="Zauner S."/>
            <person name="Polzin J."/>
            <person name="Camacho Y."/>
            <person name="Gros O."/>
            <person name="van Gils J.A."/>
            <person name="Eisen J.A."/>
            <person name="Petersen J.M."/>
            <person name="Yuen B."/>
        </authorList>
    </citation>
    <scope>NUCLEOTIDE SEQUENCE</scope>
    <source>
        <strain evidence="2">MAGclacostrist064TRANS</strain>
    </source>
</reference>
<protein>
    <submittedName>
        <fullName evidence="2">HNH endonuclease</fullName>
    </submittedName>
</protein>
<proteinExistence type="predicted"/>
<accession>A0A9E4N210</accession>
<evidence type="ECO:0000259" key="1">
    <source>
        <dbReference type="SMART" id="SM00507"/>
    </source>
</evidence>
<sequence>MNYEKHYNLLIEKYGHSTKPNSGYYEQHHIIPKFKGGTNDKDNLVYLSAKAHIIAHHLLWKWLKCQKSAYAFWMMAKSNQNQQRRMSSRQFVEARKALKYANSLRTWTPTAEWIENRTGENHWFYNKKRPEHSKVMKDKLKNDLEYRSKNIFLNGGISQHVVESNKRRKGEKRNRTERTCVHCGLTGKGPNMTRYHFDNCKHKE</sequence>
<organism evidence="2 3">
    <name type="scientific">Candidatus Thiodiazotropha taylori</name>
    <dbReference type="NCBI Taxonomy" id="2792791"/>
    <lineage>
        <taxon>Bacteria</taxon>
        <taxon>Pseudomonadati</taxon>
        <taxon>Pseudomonadota</taxon>
        <taxon>Gammaproteobacteria</taxon>
        <taxon>Chromatiales</taxon>
        <taxon>Sedimenticolaceae</taxon>
        <taxon>Candidatus Thiodiazotropha</taxon>
    </lineage>
</organism>
<evidence type="ECO:0000313" key="3">
    <source>
        <dbReference type="Proteomes" id="UP000886667"/>
    </source>
</evidence>
<keyword evidence="2" id="KW-0255">Endonuclease</keyword>
<dbReference type="CDD" id="cd00085">
    <property type="entry name" value="HNHc"/>
    <property type="match status" value="1"/>
</dbReference>
<dbReference type="SMART" id="SM00507">
    <property type="entry name" value="HNHc"/>
    <property type="match status" value="1"/>
</dbReference>